<evidence type="ECO:0000256" key="5">
    <source>
        <dbReference type="ARBA" id="ARBA00022723"/>
    </source>
</evidence>
<dbReference type="Pfam" id="PF00293">
    <property type="entry name" value="NUDIX"/>
    <property type="match status" value="1"/>
</dbReference>
<protein>
    <recommendedName>
        <fullName evidence="4">ADP-ribose pyrophosphatase</fullName>
        <ecNumber evidence="3">3.6.1.13</ecNumber>
    </recommendedName>
    <alternativeName>
        <fullName evidence="9">ADP-ribose diphosphatase</fullName>
    </alternativeName>
    <alternativeName>
        <fullName evidence="11">ADP-ribose phosphohydrolase</fullName>
    </alternativeName>
    <alternativeName>
        <fullName evidence="10">Adenosine diphosphoribose pyrophosphatase</fullName>
    </alternativeName>
</protein>
<dbReference type="GO" id="GO:0019144">
    <property type="term" value="F:ADP-sugar diphosphatase activity"/>
    <property type="evidence" value="ECO:0007669"/>
    <property type="project" value="TreeGrafter"/>
</dbReference>
<dbReference type="SUPFAM" id="SSF55811">
    <property type="entry name" value="Nudix"/>
    <property type="match status" value="1"/>
</dbReference>
<dbReference type="PROSITE" id="PS51462">
    <property type="entry name" value="NUDIX"/>
    <property type="match status" value="1"/>
</dbReference>
<evidence type="ECO:0000256" key="14">
    <source>
        <dbReference type="PIRSR" id="PIRSR604385-3"/>
    </source>
</evidence>
<comment type="similarity">
    <text evidence="2">Belongs to the Nudix hydrolase family. NudF subfamily.</text>
</comment>
<dbReference type="InterPro" id="IPR020084">
    <property type="entry name" value="NUDIX_hydrolase_CS"/>
</dbReference>
<dbReference type="GO" id="GO:0006753">
    <property type="term" value="P:nucleoside phosphate metabolic process"/>
    <property type="evidence" value="ECO:0007669"/>
    <property type="project" value="TreeGrafter"/>
</dbReference>
<keyword evidence="15" id="KW-1133">Transmembrane helix</keyword>
<feature type="binding site" evidence="13">
    <location>
        <position position="111"/>
    </location>
    <ligand>
        <name>Mg(2+)</name>
        <dbReference type="ChEBI" id="CHEBI:18420"/>
        <label>1</label>
    </ligand>
</feature>
<evidence type="ECO:0000256" key="2">
    <source>
        <dbReference type="ARBA" id="ARBA00007482"/>
    </source>
</evidence>
<evidence type="ECO:0000256" key="12">
    <source>
        <dbReference type="ARBA" id="ARBA00049546"/>
    </source>
</evidence>
<evidence type="ECO:0000256" key="11">
    <source>
        <dbReference type="ARBA" id="ARBA00033056"/>
    </source>
</evidence>
<evidence type="ECO:0000256" key="8">
    <source>
        <dbReference type="ARBA" id="ARBA00025164"/>
    </source>
</evidence>
<dbReference type="PANTHER" id="PTHR11839">
    <property type="entry name" value="UDP/ADP-SUGAR PYROPHOSPHATASE"/>
    <property type="match status" value="1"/>
</dbReference>
<dbReference type="PANTHER" id="PTHR11839:SF5">
    <property type="entry name" value="ADP-RIBOSE PYROPHOSPHATASE"/>
    <property type="match status" value="1"/>
</dbReference>
<keyword evidence="7 13" id="KW-0460">Magnesium</keyword>
<evidence type="ECO:0000256" key="4">
    <source>
        <dbReference type="ARBA" id="ARBA00013297"/>
    </source>
</evidence>
<reference evidence="17" key="1">
    <citation type="journal article" date="2020" name="mSystems">
        <title>Genome- and Community-Level Interaction Insights into Carbon Utilization and Element Cycling Functions of Hydrothermarchaeota in Hydrothermal Sediment.</title>
        <authorList>
            <person name="Zhou Z."/>
            <person name="Liu Y."/>
            <person name="Xu W."/>
            <person name="Pan J."/>
            <person name="Luo Z.H."/>
            <person name="Li M."/>
        </authorList>
    </citation>
    <scope>NUCLEOTIDE SEQUENCE</scope>
    <source>
        <strain evidence="17">SpSt-997</strain>
    </source>
</reference>
<keyword evidence="6" id="KW-0378">Hydrolase</keyword>
<dbReference type="GO" id="GO:0047631">
    <property type="term" value="F:ADP-ribose diphosphatase activity"/>
    <property type="evidence" value="ECO:0007669"/>
    <property type="project" value="UniProtKB-EC"/>
</dbReference>
<feature type="binding site" evidence="13">
    <location>
        <position position="164"/>
    </location>
    <ligand>
        <name>Mg(2+)</name>
        <dbReference type="ChEBI" id="CHEBI:18420"/>
        <label>1</label>
    </ligand>
</feature>
<dbReference type="PROSITE" id="PS00893">
    <property type="entry name" value="NUDIX_BOX"/>
    <property type="match status" value="1"/>
</dbReference>
<comment type="function">
    <text evidence="8">Acts on ADP-mannose and ADP-glucose as well as ADP-ribose. Prevents glycogen biosynthesis. The reaction catalyzed by this enzyme is a limiting step of the gluconeogenic process.</text>
</comment>
<dbReference type="InterPro" id="IPR015797">
    <property type="entry name" value="NUDIX_hydrolase-like_dom_sf"/>
</dbReference>
<evidence type="ECO:0000256" key="3">
    <source>
        <dbReference type="ARBA" id="ARBA00012453"/>
    </source>
</evidence>
<feature type="transmembrane region" description="Helical" evidence="15">
    <location>
        <begin position="180"/>
        <end position="199"/>
    </location>
</feature>
<evidence type="ECO:0000256" key="1">
    <source>
        <dbReference type="ARBA" id="ARBA00001946"/>
    </source>
</evidence>
<dbReference type="InterPro" id="IPR000086">
    <property type="entry name" value="NUDIX_hydrolase_dom"/>
</dbReference>
<feature type="domain" description="Nudix hydrolase" evidence="16">
    <location>
        <begin position="50"/>
        <end position="195"/>
    </location>
</feature>
<dbReference type="EC" id="3.6.1.13" evidence="3"/>
<dbReference type="Gene3D" id="3.90.79.10">
    <property type="entry name" value="Nucleoside Triphosphate Pyrophosphohydrolase"/>
    <property type="match status" value="1"/>
</dbReference>
<comment type="caution">
    <text evidence="17">The sequence shown here is derived from an EMBL/GenBank/DDBJ whole genome shotgun (WGS) entry which is preliminary data.</text>
</comment>
<evidence type="ECO:0000313" key="17">
    <source>
        <dbReference type="EMBL" id="HGC42005.1"/>
    </source>
</evidence>
<evidence type="ECO:0000256" key="13">
    <source>
        <dbReference type="PIRSR" id="PIRSR604385-2"/>
    </source>
</evidence>
<dbReference type="GO" id="GO:0019693">
    <property type="term" value="P:ribose phosphate metabolic process"/>
    <property type="evidence" value="ECO:0007669"/>
    <property type="project" value="TreeGrafter"/>
</dbReference>
<evidence type="ECO:0000256" key="9">
    <source>
        <dbReference type="ARBA" id="ARBA00030162"/>
    </source>
</evidence>
<keyword evidence="15" id="KW-0812">Transmembrane</keyword>
<comment type="catalytic activity">
    <reaction evidence="12">
        <text>ADP-D-ribose + H2O = D-ribose 5-phosphate + AMP + 2 H(+)</text>
        <dbReference type="Rhea" id="RHEA:10412"/>
        <dbReference type="ChEBI" id="CHEBI:15377"/>
        <dbReference type="ChEBI" id="CHEBI:15378"/>
        <dbReference type="ChEBI" id="CHEBI:57967"/>
        <dbReference type="ChEBI" id="CHEBI:78346"/>
        <dbReference type="ChEBI" id="CHEBI:456215"/>
        <dbReference type="EC" id="3.6.1.13"/>
    </reaction>
</comment>
<dbReference type="AlphaFoldDB" id="A0A8J4H7M4"/>
<feature type="short sequence motif" description="Nudix box" evidence="14">
    <location>
        <begin position="92"/>
        <end position="114"/>
    </location>
</feature>
<evidence type="ECO:0000256" key="7">
    <source>
        <dbReference type="ARBA" id="ARBA00022842"/>
    </source>
</evidence>
<proteinExistence type="inferred from homology"/>
<evidence type="ECO:0000256" key="6">
    <source>
        <dbReference type="ARBA" id="ARBA00022801"/>
    </source>
</evidence>
<name>A0A8J4H7M4_9PROT</name>
<sequence>MNATLPPHPGVAIDALETVWDGRFPLQRVTFRQRRFRGGFSGKRVWELWRRGRAGAVLPYDPVADAVVLIEQFRLPALAAGVEPVMVEVPAGLCEGDEAPEATIRREACEEAGLSLGRVTPVGRYLLSPGGADECVHLYIGEITAPAADGDGVAGIAGLATEEEDIRVRVWPAARAIETALAGGFANVVTALALLFLAAKRAELRQTWRMGGKT</sequence>
<accession>A0A8J4H7M4</accession>
<evidence type="ECO:0000256" key="15">
    <source>
        <dbReference type="SAM" id="Phobius"/>
    </source>
</evidence>
<dbReference type="GO" id="GO:0046872">
    <property type="term" value="F:metal ion binding"/>
    <property type="evidence" value="ECO:0007669"/>
    <property type="project" value="UniProtKB-KW"/>
</dbReference>
<evidence type="ECO:0000259" key="16">
    <source>
        <dbReference type="PROSITE" id="PS51462"/>
    </source>
</evidence>
<keyword evidence="15" id="KW-0472">Membrane</keyword>
<evidence type="ECO:0000256" key="10">
    <source>
        <dbReference type="ARBA" id="ARBA00030308"/>
    </source>
</evidence>
<dbReference type="InterPro" id="IPR004385">
    <property type="entry name" value="NDP_pyrophosphatase"/>
</dbReference>
<gene>
    <name evidence="17" type="ORF">ENY07_02115</name>
</gene>
<dbReference type="NCBIfam" id="TIGR00052">
    <property type="entry name" value="nudix-type nucleoside diphosphatase, YffH/AdpP family"/>
    <property type="match status" value="1"/>
</dbReference>
<comment type="cofactor">
    <cofactor evidence="1 13">
        <name>Mg(2+)</name>
        <dbReference type="ChEBI" id="CHEBI:18420"/>
    </cofactor>
</comment>
<dbReference type="GO" id="GO:0005829">
    <property type="term" value="C:cytosol"/>
    <property type="evidence" value="ECO:0007669"/>
    <property type="project" value="TreeGrafter"/>
</dbReference>
<dbReference type="EMBL" id="DTQM01000041">
    <property type="protein sequence ID" value="HGC42005.1"/>
    <property type="molecule type" value="Genomic_DNA"/>
</dbReference>
<feature type="binding site" evidence="13">
    <location>
        <position position="91"/>
    </location>
    <ligand>
        <name>Mg(2+)</name>
        <dbReference type="ChEBI" id="CHEBI:18420"/>
        <label>1</label>
    </ligand>
</feature>
<keyword evidence="5 13" id="KW-0479">Metal-binding</keyword>
<organism evidence="17">
    <name type="scientific">Acidicaldus sp</name>
    <dbReference type="NCBI Taxonomy" id="1872105"/>
    <lineage>
        <taxon>Bacteria</taxon>
        <taxon>Pseudomonadati</taxon>
        <taxon>Pseudomonadota</taxon>
        <taxon>Alphaproteobacteria</taxon>
        <taxon>Acetobacterales</taxon>
        <taxon>Acetobacteraceae</taxon>
        <taxon>Acidicaldus</taxon>
    </lineage>
</organism>
<feature type="binding site" evidence="13">
    <location>
        <position position="107"/>
    </location>
    <ligand>
        <name>Mg(2+)</name>
        <dbReference type="ChEBI" id="CHEBI:18420"/>
        <label>1</label>
    </ligand>
</feature>